<evidence type="ECO:0000313" key="2">
    <source>
        <dbReference type="Proteomes" id="UP001187531"/>
    </source>
</evidence>
<gene>
    <name evidence="1" type="ORF">QYM36_010269</name>
</gene>
<protein>
    <submittedName>
        <fullName evidence="1">Uncharacterized protein</fullName>
    </submittedName>
</protein>
<comment type="caution">
    <text evidence="1">The sequence shown here is derived from an EMBL/GenBank/DDBJ whole genome shotgun (WGS) entry which is preliminary data.</text>
</comment>
<dbReference type="EMBL" id="JAVRJZ010000012">
    <property type="protein sequence ID" value="KAK2715636.1"/>
    <property type="molecule type" value="Genomic_DNA"/>
</dbReference>
<accession>A0AA88I060</accession>
<keyword evidence="2" id="KW-1185">Reference proteome</keyword>
<dbReference type="AlphaFoldDB" id="A0AA88I060"/>
<dbReference type="Proteomes" id="UP001187531">
    <property type="component" value="Unassembled WGS sequence"/>
</dbReference>
<name>A0AA88I060_ARTSF</name>
<organism evidence="1 2">
    <name type="scientific">Artemia franciscana</name>
    <name type="common">Brine shrimp</name>
    <name type="synonym">Artemia sanfranciscana</name>
    <dbReference type="NCBI Taxonomy" id="6661"/>
    <lineage>
        <taxon>Eukaryota</taxon>
        <taxon>Metazoa</taxon>
        <taxon>Ecdysozoa</taxon>
        <taxon>Arthropoda</taxon>
        <taxon>Crustacea</taxon>
        <taxon>Branchiopoda</taxon>
        <taxon>Anostraca</taxon>
        <taxon>Artemiidae</taxon>
        <taxon>Artemia</taxon>
    </lineage>
</organism>
<sequence length="193" mass="22923">MHPTDDTKANTPELDKEILETESVFEKKNEYKKEIKQVRSKSALVLSSEADTTVAVEIDERDIKKREKKIALKTFESFWKNAFEELKQCHNKNLTIQKNWLNKTMKDMMNSIDAQIEKYQQILENLVFMKKSDKYEIKSRMLNELFLKFADVEKLDKCYKSVKDILEYQYKDTESELEKCKKMNCRSATCLFS</sequence>
<proteinExistence type="predicted"/>
<reference evidence="1" key="1">
    <citation type="submission" date="2023-07" db="EMBL/GenBank/DDBJ databases">
        <title>Chromosome-level genome assembly of Artemia franciscana.</title>
        <authorList>
            <person name="Jo E."/>
        </authorList>
    </citation>
    <scope>NUCLEOTIDE SEQUENCE</scope>
    <source>
        <tissue evidence="1">Whole body</tissue>
    </source>
</reference>
<evidence type="ECO:0000313" key="1">
    <source>
        <dbReference type="EMBL" id="KAK2715636.1"/>
    </source>
</evidence>